<evidence type="ECO:0000313" key="4">
    <source>
        <dbReference type="Proteomes" id="UP000235963"/>
    </source>
</evidence>
<feature type="domain" description="PepSY" evidence="2">
    <location>
        <begin position="29"/>
        <end position="89"/>
    </location>
</feature>
<comment type="caution">
    <text evidence="3">The sequence shown here is derived from an EMBL/GenBank/DDBJ whole genome shotgun (WGS) entry which is preliminary data.</text>
</comment>
<accession>A0A2N8LAJ2</accession>
<dbReference type="Proteomes" id="UP000235963">
    <property type="component" value="Unassembled WGS sequence"/>
</dbReference>
<dbReference type="PROSITE" id="PS51257">
    <property type="entry name" value="PROKAR_LIPOPROTEIN"/>
    <property type="match status" value="1"/>
</dbReference>
<dbReference type="OrthoDB" id="9780101at2"/>
<dbReference type="Pfam" id="PF03413">
    <property type="entry name" value="PepSY"/>
    <property type="match status" value="2"/>
</dbReference>
<reference evidence="3 4" key="1">
    <citation type="submission" date="2015-12" db="EMBL/GenBank/DDBJ databases">
        <title>Streptococcus penaeicida sp. nov.</title>
        <authorList>
            <person name="Gomez-Gil B."/>
            <person name="Morales-Covarrubias M."/>
        </authorList>
    </citation>
    <scope>NUCLEOTIDE SEQUENCE [LARGE SCALE GENOMIC DNA]</scope>
    <source>
        <strain evidence="3 4">CAIM 1838</strain>
    </source>
</reference>
<dbReference type="RefSeq" id="WP_004347212.1">
    <property type="nucleotide sequence ID" value="NZ_CBCSGP010000004.1"/>
</dbReference>
<gene>
    <name evidence="3" type="ORF">AT575_07820</name>
</gene>
<feature type="signal peptide" evidence="1">
    <location>
        <begin position="1"/>
        <end position="21"/>
    </location>
</feature>
<proteinExistence type="predicted"/>
<dbReference type="EMBL" id="LOCM01000030">
    <property type="protein sequence ID" value="PND47188.1"/>
    <property type="molecule type" value="Genomic_DNA"/>
</dbReference>
<protein>
    <recommendedName>
        <fullName evidence="2">PepSY domain-containing protein</fullName>
    </recommendedName>
</protein>
<organism evidence="3 4">
    <name type="scientific">Streptococcus penaeicida</name>
    <dbReference type="NCBI Taxonomy" id="1765960"/>
    <lineage>
        <taxon>Bacteria</taxon>
        <taxon>Bacillati</taxon>
        <taxon>Bacillota</taxon>
        <taxon>Bacilli</taxon>
        <taxon>Lactobacillales</taxon>
        <taxon>Streptococcaceae</taxon>
        <taxon>Streptococcus</taxon>
    </lineage>
</organism>
<evidence type="ECO:0000313" key="3">
    <source>
        <dbReference type="EMBL" id="PND47188.1"/>
    </source>
</evidence>
<dbReference type="AlphaFoldDB" id="A0A2N8LAJ2"/>
<evidence type="ECO:0000256" key="1">
    <source>
        <dbReference type="SAM" id="SignalP"/>
    </source>
</evidence>
<sequence length="173" mass="18979">MKKTFTSTLVLLSALILTACSEGNTGKSISEDKATDIALKDAKLSKKEVSNFQIKSDKEDGKATYEIDFDTDKKEYDYTVNAKTGKIIEKSTDSKGLSGAKDLTKDSISQDKAKSIVLKDANVKEADTSMMSIEKDMDGTTSTYEVAFTANNKEYEYTVNAKTGEIMEKSTEN</sequence>
<name>A0A2N8LAJ2_9STRE</name>
<evidence type="ECO:0000259" key="2">
    <source>
        <dbReference type="Pfam" id="PF03413"/>
    </source>
</evidence>
<dbReference type="InterPro" id="IPR025711">
    <property type="entry name" value="PepSY"/>
</dbReference>
<keyword evidence="1" id="KW-0732">Signal</keyword>
<keyword evidence="4" id="KW-1185">Reference proteome</keyword>
<feature type="domain" description="PepSY" evidence="2">
    <location>
        <begin position="108"/>
        <end position="168"/>
    </location>
</feature>
<feature type="chain" id="PRO_5038486504" description="PepSY domain-containing protein" evidence="1">
    <location>
        <begin position="22"/>
        <end position="173"/>
    </location>
</feature>
<dbReference type="Gene3D" id="3.10.450.40">
    <property type="match status" value="2"/>
</dbReference>